<dbReference type="GO" id="GO:0005524">
    <property type="term" value="F:ATP binding"/>
    <property type="evidence" value="ECO:0007669"/>
    <property type="project" value="UniProtKB-KW"/>
</dbReference>
<keyword evidence="7" id="KW-0289">Folate biosynthesis</keyword>
<reference evidence="9" key="1">
    <citation type="submission" date="2023-07" db="EMBL/GenBank/DDBJ databases">
        <title>Genome content predicts the carbon catabolic preferences of heterotrophic bacteria.</title>
        <authorList>
            <person name="Gralka M."/>
        </authorList>
    </citation>
    <scope>NUCLEOTIDE SEQUENCE</scope>
    <source>
        <strain evidence="9">I2M16</strain>
    </source>
</reference>
<comment type="pathway">
    <text evidence="1">Cofactor biosynthesis; tetrahydrofolate biosynthesis; 2-amino-4-hydroxy-6-hydroxymethyl-7,8-dihydropteridine diphosphate from 7,8-dihydroneopterin triphosphate: step 4/4.</text>
</comment>
<evidence type="ECO:0000256" key="2">
    <source>
        <dbReference type="ARBA" id="ARBA00013253"/>
    </source>
</evidence>
<keyword evidence="3 9" id="KW-0808">Transferase</keyword>
<dbReference type="PANTHER" id="PTHR43071:SF2">
    <property type="entry name" value="2-AMINO-4-HYDROXY-6-HYDROXYMETHYLDIHYDROPTERIDINE PYROPHOSPHOKINASE"/>
    <property type="match status" value="1"/>
</dbReference>
<dbReference type="GO" id="GO:0003848">
    <property type="term" value="F:2-amino-4-hydroxy-6-hydroxymethyldihydropteridine diphosphokinase activity"/>
    <property type="evidence" value="ECO:0007669"/>
    <property type="project" value="UniProtKB-EC"/>
</dbReference>
<proteinExistence type="predicted"/>
<keyword evidence="6" id="KW-0067">ATP-binding</keyword>
<organism evidence="9 10">
    <name type="scientific">Neptunomonas phycophila</name>
    <dbReference type="NCBI Taxonomy" id="1572645"/>
    <lineage>
        <taxon>Bacteria</taxon>
        <taxon>Pseudomonadati</taxon>
        <taxon>Pseudomonadota</taxon>
        <taxon>Gammaproteobacteria</taxon>
        <taxon>Oceanospirillales</taxon>
        <taxon>Oceanospirillaceae</taxon>
        <taxon>Neptunomonas</taxon>
    </lineage>
</organism>
<evidence type="ECO:0000259" key="8">
    <source>
        <dbReference type="PROSITE" id="PS00794"/>
    </source>
</evidence>
<dbReference type="EMBL" id="JAUOPG010000008">
    <property type="protein sequence ID" value="MDO6454513.1"/>
    <property type="molecule type" value="Genomic_DNA"/>
</dbReference>
<evidence type="ECO:0000313" key="9">
    <source>
        <dbReference type="EMBL" id="MDO6454513.1"/>
    </source>
</evidence>
<dbReference type="PROSITE" id="PS00794">
    <property type="entry name" value="HPPK"/>
    <property type="match status" value="1"/>
</dbReference>
<dbReference type="PANTHER" id="PTHR43071">
    <property type="entry name" value="2-AMINO-4-HYDROXY-6-HYDROXYMETHYLDIHYDROPTERIDINE PYROPHOSPHOKINASE"/>
    <property type="match status" value="1"/>
</dbReference>
<evidence type="ECO:0000313" key="10">
    <source>
        <dbReference type="Proteomes" id="UP001169862"/>
    </source>
</evidence>
<dbReference type="RefSeq" id="WP_215150343.1">
    <property type="nucleotide sequence ID" value="NZ_JAHHDZ010000001.1"/>
</dbReference>
<comment type="caution">
    <text evidence="9">The sequence shown here is derived from an EMBL/GenBank/DDBJ whole genome shotgun (WGS) entry which is preliminary data.</text>
</comment>
<dbReference type="InterPro" id="IPR035907">
    <property type="entry name" value="Hppk_sf"/>
</dbReference>
<evidence type="ECO:0000256" key="5">
    <source>
        <dbReference type="ARBA" id="ARBA00022777"/>
    </source>
</evidence>
<keyword evidence="5" id="KW-0418">Kinase</keyword>
<evidence type="ECO:0000256" key="1">
    <source>
        <dbReference type="ARBA" id="ARBA00005051"/>
    </source>
</evidence>
<dbReference type="Pfam" id="PF01288">
    <property type="entry name" value="HPPK"/>
    <property type="match status" value="1"/>
</dbReference>
<dbReference type="InterPro" id="IPR000550">
    <property type="entry name" value="Hppk"/>
</dbReference>
<dbReference type="Gene3D" id="3.30.70.560">
    <property type="entry name" value="7,8-Dihydro-6-hydroxymethylpterin-pyrophosphokinase HPPK"/>
    <property type="match status" value="1"/>
</dbReference>
<evidence type="ECO:0000256" key="4">
    <source>
        <dbReference type="ARBA" id="ARBA00022741"/>
    </source>
</evidence>
<dbReference type="Proteomes" id="UP001169862">
    <property type="component" value="Unassembled WGS sequence"/>
</dbReference>
<evidence type="ECO:0000256" key="6">
    <source>
        <dbReference type="ARBA" id="ARBA00022840"/>
    </source>
</evidence>
<dbReference type="GO" id="GO:0046656">
    <property type="term" value="P:folic acid biosynthetic process"/>
    <property type="evidence" value="ECO:0007669"/>
    <property type="project" value="UniProtKB-KW"/>
</dbReference>
<dbReference type="CDD" id="cd00483">
    <property type="entry name" value="HPPK"/>
    <property type="match status" value="1"/>
</dbReference>
<dbReference type="AlphaFoldDB" id="A0AAW7XJL9"/>
<name>A0AAW7XJL9_9GAMM</name>
<dbReference type="SUPFAM" id="SSF55083">
    <property type="entry name" value="6-hydroxymethyl-7,8-dihydropterin pyrophosphokinase, HPPK"/>
    <property type="match status" value="1"/>
</dbReference>
<dbReference type="GO" id="GO:0016301">
    <property type="term" value="F:kinase activity"/>
    <property type="evidence" value="ECO:0007669"/>
    <property type="project" value="UniProtKB-KW"/>
</dbReference>
<accession>A0AAW7XJL9</accession>
<keyword evidence="4" id="KW-0547">Nucleotide-binding</keyword>
<dbReference type="NCBIfam" id="TIGR01498">
    <property type="entry name" value="folK"/>
    <property type="match status" value="1"/>
</dbReference>
<gene>
    <name evidence="9" type="primary">folK</name>
    <name evidence="9" type="ORF">Q4490_13135</name>
</gene>
<feature type="domain" description="7,8-dihydro-6-hydroxymethylpterin-pyrophosphokinase" evidence="8">
    <location>
        <begin position="85"/>
        <end position="96"/>
    </location>
</feature>
<protein>
    <recommendedName>
        <fullName evidence="2">2-amino-4-hydroxy-6-hydroxymethyldihydropteridine diphosphokinase</fullName>
        <ecNumber evidence="2">2.7.6.3</ecNumber>
    </recommendedName>
</protein>
<dbReference type="EC" id="2.7.6.3" evidence="2"/>
<evidence type="ECO:0000256" key="7">
    <source>
        <dbReference type="ARBA" id="ARBA00022909"/>
    </source>
</evidence>
<evidence type="ECO:0000256" key="3">
    <source>
        <dbReference type="ARBA" id="ARBA00022679"/>
    </source>
</evidence>
<sequence>MALVYLSIGSNIERFRHVASALDALEARFAPLVVSSVFESEAVGFNGSPFLNLVVAMDTELSVGELSQWLKALEDANGRVRGGAKFAPRTLDVDILTYNQVVGVVDGVELPRGEVLYNAFVLWPLSEIAPDDVHPISQQTYANLWADYDRSTQRLWPVDFSWKGQLISSAQPLNN</sequence>